<dbReference type="SMART" id="SM00175">
    <property type="entry name" value="RAB"/>
    <property type="match status" value="1"/>
</dbReference>
<dbReference type="PROSITE" id="PS51419">
    <property type="entry name" value="RAB"/>
    <property type="match status" value="1"/>
</dbReference>
<proteinExistence type="predicted"/>
<evidence type="ECO:0000313" key="4">
    <source>
        <dbReference type="EMBL" id="KAF6018130.1"/>
    </source>
</evidence>
<name>A0A7J7IWB6_BUGNE</name>
<keyword evidence="5" id="KW-1185">Reference proteome</keyword>
<dbReference type="InterPro" id="IPR027417">
    <property type="entry name" value="P-loop_NTPase"/>
</dbReference>
<dbReference type="GO" id="GO:0005525">
    <property type="term" value="F:GTP binding"/>
    <property type="evidence" value="ECO:0007669"/>
    <property type="project" value="UniProtKB-KW"/>
</dbReference>
<sequence length="243" mass="27472">MSEDFEIAIKVVIVGNGAVGKSSMIQRYCKGIFTKDYKKTIGVDFLEREMEFDGEEIRLMLWDTAGQEEFDAITKTYYRGAQACVLAFSTTDRQSFEAIEIWKRKVENEVGEIPMVLVQNKIDLVDQAQVTGIEVEDIAGKLNIKFYKTSVKENFNIDAVFEYLTERYFLDLNARMIEESKQAVSIGPSLLSSAHLTSQKAANSSRLQKTEMKDINSSNRRNIKQMSGAITADGKRKEKCSIA</sequence>
<dbReference type="SMART" id="SM00173">
    <property type="entry name" value="RAS"/>
    <property type="match status" value="1"/>
</dbReference>
<dbReference type="EMBL" id="VXIV02003334">
    <property type="protein sequence ID" value="KAF6018130.1"/>
    <property type="molecule type" value="Genomic_DNA"/>
</dbReference>
<dbReference type="OrthoDB" id="6585768at2759"/>
<dbReference type="FunFam" id="3.40.50.300:FF:002136">
    <property type="entry name" value="Small rab-related GTPase"/>
    <property type="match status" value="1"/>
</dbReference>
<dbReference type="InterPro" id="IPR050227">
    <property type="entry name" value="Rab"/>
</dbReference>
<protein>
    <submittedName>
        <fullName evidence="4">RAB23</fullName>
    </submittedName>
</protein>
<evidence type="ECO:0000256" key="2">
    <source>
        <dbReference type="ARBA" id="ARBA00023134"/>
    </source>
</evidence>
<dbReference type="PROSITE" id="PS51421">
    <property type="entry name" value="RAS"/>
    <property type="match status" value="1"/>
</dbReference>
<dbReference type="SUPFAM" id="SSF52540">
    <property type="entry name" value="P-loop containing nucleoside triphosphate hydrolases"/>
    <property type="match status" value="1"/>
</dbReference>
<dbReference type="PRINTS" id="PR00449">
    <property type="entry name" value="RASTRNSFRMNG"/>
</dbReference>
<dbReference type="Proteomes" id="UP000593567">
    <property type="component" value="Unassembled WGS sequence"/>
</dbReference>
<organism evidence="4 5">
    <name type="scientific">Bugula neritina</name>
    <name type="common">Brown bryozoan</name>
    <name type="synonym">Sertularia neritina</name>
    <dbReference type="NCBI Taxonomy" id="10212"/>
    <lineage>
        <taxon>Eukaryota</taxon>
        <taxon>Metazoa</taxon>
        <taxon>Spiralia</taxon>
        <taxon>Lophotrochozoa</taxon>
        <taxon>Bryozoa</taxon>
        <taxon>Gymnolaemata</taxon>
        <taxon>Cheilostomatida</taxon>
        <taxon>Flustrina</taxon>
        <taxon>Buguloidea</taxon>
        <taxon>Bugulidae</taxon>
        <taxon>Bugula</taxon>
    </lineage>
</organism>
<keyword evidence="1" id="KW-0547">Nucleotide-binding</keyword>
<dbReference type="SMART" id="SM00176">
    <property type="entry name" value="RAN"/>
    <property type="match status" value="1"/>
</dbReference>
<evidence type="ECO:0000313" key="5">
    <source>
        <dbReference type="Proteomes" id="UP000593567"/>
    </source>
</evidence>
<evidence type="ECO:0000256" key="3">
    <source>
        <dbReference type="SAM" id="MobiDB-lite"/>
    </source>
</evidence>
<accession>A0A7J7IWB6</accession>
<reference evidence="4" key="1">
    <citation type="submission" date="2020-06" db="EMBL/GenBank/DDBJ databases">
        <title>Draft genome of Bugula neritina, a colonial animal packing powerful symbionts and potential medicines.</title>
        <authorList>
            <person name="Rayko M."/>
        </authorList>
    </citation>
    <scope>NUCLEOTIDE SEQUENCE [LARGE SCALE GENOMIC DNA]</scope>
    <source>
        <strain evidence="4">Kwan_BN1</strain>
    </source>
</reference>
<feature type="region of interest" description="Disordered" evidence="3">
    <location>
        <begin position="201"/>
        <end position="228"/>
    </location>
</feature>
<dbReference type="SMART" id="SM00174">
    <property type="entry name" value="RHO"/>
    <property type="match status" value="1"/>
</dbReference>
<dbReference type="InterPro" id="IPR001806">
    <property type="entry name" value="Small_GTPase"/>
</dbReference>
<dbReference type="AlphaFoldDB" id="A0A7J7IWB6"/>
<dbReference type="InterPro" id="IPR005225">
    <property type="entry name" value="Small_GTP-bd"/>
</dbReference>
<gene>
    <name evidence="4" type="ORF">EB796_023555</name>
</gene>
<dbReference type="Pfam" id="PF00071">
    <property type="entry name" value="Ras"/>
    <property type="match status" value="1"/>
</dbReference>
<dbReference type="PANTHER" id="PTHR47977">
    <property type="entry name" value="RAS-RELATED PROTEIN RAB"/>
    <property type="match status" value="1"/>
</dbReference>
<dbReference type="GO" id="GO:0003924">
    <property type="term" value="F:GTPase activity"/>
    <property type="evidence" value="ECO:0007669"/>
    <property type="project" value="InterPro"/>
</dbReference>
<evidence type="ECO:0000256" key="1">
    <source>
        <dbReference type="ARBA" id="ARBA00022741"/>
    </source>
</evidence>
<comment type="caution">
    <text evidence="4">The sequence shown here is derived from an EMBL/GenBank/DDBJ whole genome shotgun (WGS) entry which is preliminary data.</text>
</comment>
<dbReference type="Gene3D" id="3.40.50.300">
    <property type="entry name" value="P-loop containing nucleotide triphosphate hydrolases"/>
    <property type="match status" value="1"/>
</dbReference>
<dbReference type="PROSITE" id="PS51420">
    <property type="entry name" value="RHO"/>
    <property type="match status" value="1"/>
</dbReference>
<keyword evidence="2" id="KW-0342">GTP-binding</keyword>
<dbReference type="NCBIfam" id="TIGR00231">
    <property type="entry name" value="small_GTP"/>
    <property type="match status" value="1"/>
</dbReference>